<proteinExistence type="inferred from homology"/>
<protein>
    <submittedName>
        <fullName evidence="6">HTH-type transcriptional regulator CysB</fullName>
    </submittedName>
</protein>
<keyword evidence="2" id="KW-0805">Transcription regulation</keyword>
<dbReference type="KEGG" id="gai:IMCC3135_27450"/>
<dbReference type="GO" id="GO:0003700">
    <property type="term" value="F:DNA-binding transcription factor activity"/>
    <property type="evidence" value="ECO:0007669"/>
    <property type="project" value="InterPro"/>
</dbReference>
<feature type="domain" description="HTH lysR-type" evidence="5">
    <location>
        <begin position="1"/>
        <end position="48"/>
    </location>
</feature>
<dbReference type="CDD" id="cd08413">
    <property type="entry name" value="PBP2_CysB_like"/>
    <property type="match status" value="1"/>
</dbReference>
<dbReference type="SUPFAM" id="SSF53850">
    <property type="entry name" value="Periplasmic binding protein-like II"/>
    <property type="match status" value="1"/>
</dbReference>
<keyword evidence="7" id="KW-1185">Reference proteome</keyword>
<dbReference type="AlphaFoldDB" id="A0A2Z2P6R1"/>
<gene>
    <name evidence="6" type="primary">cysB_3</name>
    <name evidence="6" type="ORF">IMCC3135_27450</name>
</gene>
<dbReference type="GO" id="GO:0019344">
    <property type="term" value="P:cysteine biosynthetic process"/>
    <property type="evidence" value="ECO:0007669"/>
    <property type="project" value="TreeGrafter"/>
</dbReference>
<dbReference type="InterPro" id="IPR036388">
    <property type="entry name" value="WH-like_DNA-bd_sf"/>
</dbReference>
<organism evidence="6 7">
    <name type="scientific">Granulosicoccus antarcticus IMCC3135</name>
    <dbReference type="NCBI Taxonomy" id="1192854"/>
    <lineage>
        <taxon>Bacteria</taxon>
        <taxon>Pseudomonadati</taxon>
        <taxon>Pseudomonadota</taxon>
        <taxon>Gammaproteobacteria</taxon>
        <taxon>Chromatiales</taxon>
        <taxon>Granulosicoccaceae</taxon>
        <taxon>Granulosicoccus</taxon>
    </lineage>
</organism>
<dbReference type="PROSITE" id="PS50931">
    <property type="entry name" value="HTH_LYSR"/>
    <property type="match status" value="1"/>
</dbReference>
<sequence length="316" mass="35312">MVRNNLNVSETAASLHTSQPGVSKQIKQLEDEVGVQLFERSGRQIIAITPAGKDIIPVAERILAGTDDIRNLGRQHADPNSGELRLATTHTQARYVLPAIIQSFGDRYPRVNIHLHQGTPRQMATMVESGEVDFVIATEGQHYYDNLVMLPCSYWSRAVVVKPEHALFKLSQLGSLTLEALASFPLITYVFGFTGQSQLDKAFRARGLEPNVVLTAADTDVIKTYVRSGLGVGIIARMAYEQKLDADLKLLDAGHLFDRSTTHIGMRQHRELRPFMYDFIEQFAPHLTTERVDAALNAHSVRERQKLFEGVELPQL</sequence>
<dbReference type="Proteomes" id="UP000250079">
    <property type="component" value="Chromosome"/>
</dbReference>
<evidence type="ECO:0000313" key="7">
    <source>
        <dbReference type="Proteomes" id="UP000250079"/>
    </source>
</evidence>
<evidence type="ECO:0000256" key="1">
    <source>
        <dbReference type="ARBA" id="ARBA00009437"/>
    </source>
</evidence>
<dbReference type="EMBL" id="CP018632">
    <property type="protein sequence ID" value="ASJ75544.1"/>
    <property type="molecule type" value="Genomic_DNA"/>
</dbReference>
<keyword evidence="3" id="KW-0238">DNA-binding</keyword>
<dbReference type="Pfam" id="PF03466">
    <property type="entry name" value="LysR_substrate"/>
    <property type="match status" value="1"/>
</dbReference>
<dbReference type="InterPro" id="IPR005119">
    <property type="entry name" value="LysR_subst-bd"/>
</dbReference>
<dbReference type="Gene3D" id="3.40.190.10">
    <property type="entry name" value="Periplasmic binding protein-like II"/>
    <property type="match status" value="2"/>
</dbReference>
<dbReference type="GO" id="GO:0000976">
    <property type="term" value="F:transcription cis-regulatory region binding"/>
    <property type="evidence" value="ECO:0007669"/>
    <property type="project" value="TreeGrafter"/>
</dbReference>
<dbReference type="Pfam" id="PF00126">
    <property type="entry name" value="HTH_1"/>
    <property type="match status" value="1"/>
</dbReference>
<dbReference type="PRINTS" id="PR00039">
    <property type="entry name" value="HTHLYSR"/>
</dbReference>
<evidence type="ECO:0000259" key="5">
    <source>
        <dbReference type="PROSITE" id="PS50931"/>
    </source>
</evidence>
<reference evidence="6 7" key="1">
    <citation type="submission" date="2016-12" db="EMBL/GenBank/DDBJ databases">
        <authorList>
            <person name="Song W.-J."/>
            <person name="Kurnit D.M."/>
        </authorList>
    </citation>
    <scope>NUCLEOTIDE SEQUENCE [LARGE SCALE GENOMIC DNA]</scope>
    <source>
        <strain evidence="6 7">IMCC3135</strain>
    </source>
</reference>
<dbReference type="PANTHER" id="PTHR30126:SF6">
    <property type="entry name" value="HTH-TYPE TRANSCRIPTIONAL REGULATOR CYSB-RELATED"/>
    <property type="match status" value="1"/>
</dbReference>
<dbReference type="InterPro" id="IPR036390">
    <property type="entry name" value="WH_DNA-bd_sf"/>
</dbReference>
<keyword evidence="4" id="KW-0804">Transcription</keyword>
<comment type="similarity">
    <text evidence="1">Belongs to the LysR transcriptional regulatory family.</text>
</comment>
<accession>A0A2Z2P6R1</accession>
<name>A0A2Z2P6R1_9GAMM</name>
<evidence type="ECO:0000256" key="2">
    <source>
        <dbReference type="ARBA" id="ARBA00023015"/>
    </source>
</evidence>
<evidence type="ECO:0000313" key="6">
    <source>
        <dbReference type="EMBL" id="ASJ75544.1"/>
    </source>
</evidence>
<dbReference type="SUPFAM" id="SSF46785">
    <property type="entry name" value="Winged helix' DNA-binding domain"/>
    <property type="match status" value="1"/>
</dbReference>
<dbReference type="Gene3D" id="1.10.10.10">
    <property type="entry name" value="Winged helix-like DNA-binding domain superfamily/Winged helix DNA-binding domain"/>
    <property type="match status" value="1"/>
</dbReference>
<dbReference type="InterPro" id="IPR037423">
    <property type="entry name" value="CysB_PBP2"/>
</dbReference>
<dbReference type="InterPro" id="IPR000847">
    <property type="entry name" value="LysR_HTH_N"/>
</dbReference>
<dbReference type="PANTHER" id="PTHR30126">
    <property type="entry name" value="HTH-TYPE TRANSCRIPTIONAL REGULATOR"/>
    <property type="match status" value="1"/>
</dbReference>
<evidence type="ECO:0000256" key="3">
    <source>
        <dbReference type="ARBA" id="ARBA00023125"/>
    </source>
</evidence>
<dbReference type="NCBIfam" id="NF009326">
    <property type="entry name" value="PRK12681.1"/>
    <property type="match status" value="1"/>
</dbReference>
<evidence type="ECO:0000256" key="4">
    <source>
        <dbReference type="ARBA" id="ARBA00023163"/>
    </source>
</evidence>